<feature type="region of interest" description="Disordered" evidence="2">
    <location>
        <begin position="153"/>
        <end position="177"/>
    </location>
</feature>
<protein>
    <recommendedName>
        <fullName evidence="3">HMG box domain-containing protein</fullName>
    </recommendedName>
</protein>
<dbReference type="SUPFAM" id="SSF47095">
    <property type="entry name" value="HMG-box"/>
    <property type="match status" value="1"/>
</dbReference>
<name>A0A1X2GA09_9FUNG</name>
<keyword evidence="5" id="KW-1185">Reference proteome</keyword>
<evidence type="ECO:0000313" key="5">
    <source>
        <dbReference type="Proteomes" id="UP000242146"/>
    </source>
</evidence>
<keyword evidence="1" id="KW-0238">DNA-binding</keyword>
<dbReference type="InterPro" id="IPR036910">
    <property type="entry name" value="HMG_box_dom_sf"/>
</dbReference>
<organism evidence="4 5">
    <name type="scientific">Hesseltinella vesiculosa</name>
    <dbReference type="NCBI Taxonomy" id="101127"/>
    <lineage>
        <taxon>Eukaryota</taxon>
        <taxon>Fungi</taxon>
        <taxon>Fungi incertae sedis</taxon>
        <taxon>Mucoromycota</taxon>
        <taxon>Mucoromycotina</taxon>
        <taxon>Mucoromycetes</taxon>
        <taxon>Mucorales</taxon>
        <taxon>Cunninghamellaceae</taxon>
        <taxon>Hesseltinella</taxon>
    </lineage>
</organism>
<feature type="region of interest" description="Disordered" evidence="2">
    <location>
        <begin position="20"/>
        <end position="41"/>
    </location>
</feature>
<dbReference type="GO" id="GO:0005634">
    <property type="term" value="C:nucleus"/>
    <property type="evidence" value="ECO:0007669"/>
    <property type="project" value="UniProtKB-UniRule"/>
</dbReference>
<sequence>MFSLIFVDCTPDSTKVVASNAADKEAGPLAPSTPVRGGKNRGRVEKKIARPMNNYFTYMNYMQIWVMQYLAMNGIKRIPLKHINKHLGEQWKREPSHIKLFFSRLADINNLDHMRANPGYKYRPAQTMEKKRGKKDIAKARSLKVVHSLPRSRKREVAPAQVSSEYQKPSASINPGPIQSTVPTACLSQDDLSNMFSVDFDRIVVNNILPDDLLDLYNGCQLDLSS</sequence>
<evidence type="ECO:0000256" key="2">
    <source>
        <dbReference type="SAM" id="MobiDB-lite"/>
    </source>
</evidence>
<gene>
    <name evidence="4" type="ORF">DM01DRAFT_1338441</name>
</gene>
<evidence type="ECO:0000313" key="4">
    <source>
        <dbReference type="EMBL" id="ORX48782.1"/>
    </source>
</evidence>
<dbReference type="STRING" id="101127.A0A1X2GA09"/>
<evidence type="ECO:0000256" key="1">
    <source>
        <dbReference type="PROSITE-ProRule" id="PRU00267"/>
    </source>
</evidence>
<feature type="DNA-binding region" description="HMG box" evidence="1">
    <location>
        <begin position="48"/>
        <end position="121"/>
    </location>
</feature>
<feature type="domain" description="HMG box" evidence="3">
    <location>
        <begin position="48"/>
        <end position="121"/>
    </location>
</feature>
<dbReference type="GO" id="GO:0003677">
    <property type="term" value="F:DNA binding"/>
    <property type="evidence" value="ECO:0007669"/>
    <property type="project" value="UniProtKB-UniRule"/>
</dbReference>
<dbReference type="Gene3D" id="1.10.30.10">
    <property type="entry name" value="High mobility group box domain"/>
    <property type="match status" value="1"/>
</dbReference>
<reference evidence="4 5" key="1">
    <citation type="submission" date="2016-07" db="EMBL/GenBank/DDBJ databases">
        <title>Pervasive Adenine N6-methylation of Active Genes in Fungi.</title>
        <authorList>
            <consortium name="DOE Joint Genome Institute"/>
            <person name="Mondo S.J."/>
            <person name="Dannebaum R.O."/>
            <person name="Kuo R.C."/>
            <person name="Labutti K."/>
            <person name="Haridas S."/>
            <person name="Kuo A."/>
            <person name="Salamov A."/>
            <person name="Ahrendt S.R."/>
            <person name="Lipzen A."/>
            <person name="Sullivan W."/>
            <person name="Andreopoulos W.B."/>
            <person name="Clum A."/>
            <person name="Lindquist E."/>
            <person name="Daum C."/>
            <person name="Ramamoorthy G.K."/>
            <person name="Gryganskyi A."/>
            <person name="Culley D."/>
            <person name="Magnuson J.K."/>
            <person name="James T.Y."/>
            <person name="O'Malley M.A."/>
            <person name="Stajich J.E."/>
            <person name="Spatafora J.W."/>
            <person name="Visel A."/>
            <person name="Grigoriev I.V."/>
        </authorList>
    </citation>
    <scope>NUCLEOTIDE SEQUENCE [LARGE SCALE GENOMIC DNA]</scope>
    <source>
        <strain evidence="4 5">NRRL 3301</strain>
    </source>
</reference>
<accession>A0A1X2GA09</accession>
<proteinExistence type="predicted"/>
<feature type="compositionally biased region" description="Polar residues" evidence="2">
    <location>
        <begin position="161"/>
        <end position="177"/>
    </location>
</feature>
<dbReference type="EMBL" id="MCGT01000028">
    <property type="protein sequence ID" value="ORX48782.1"/>
    <property type="molecule type" value="Genomic_DNA"/>
</dbReference>
<dbReference type="AlphaFoldDB" id="A0A1X2GA09"/>
<dbReference type="PROSITE" id="PS50118">
    <property type="entry name" value="HMG_BOX_2"/>
    <property type="match status" value="1"/>
</dbReference>
<comment type="caution">
    <text evidence="4">The sequence shown here is derived from an EMBL/GenBank/DDBJ whole genome shotgun (WGS) entry which is preliminary data.</text>
</comment>
<keyword evidence="1" id="KW-0539">Nucleus</keyword>
<dbReference type="InterPro" id="IPR009071">
    <property type="entry name" value="HMG_box_dom"/>
</dbReference>
<dbReference type="Proteomes" id="UP000242146">
    <property type="component" value="Unassembled WGS sequence"/>
</dbReference>
<evidence type="ECO:0000259" key="3">
    <source>
        <dbReference type="PROSITE" id="PS50118"/>
    </source>
</evidence>